<dbReference type="GO" id="GO:0003677">
    <property type="term" value="F:DNA binding"/>
    <property type="evidence" value="ECO:0007669"/>
    <property type="project" value="UniProtKB-KW"/>
</dbReference>
<evidence type="ECO:0000256" key="6">
    <source>
        <dbReference type="ARBA" id="ARBA00023242"/>
    </source>
</evidence>
<dbReference type="GO" id="GO:0003700">
    <property type="term" value="F:DNA-binding transcription factor activity"/>
    <property type="evidence" value="ECO:0007669"/>
    <property type="project" value="InterPro"/>
</dbReference>
<name>A0A0D9V1Y1_9ORYZ</name>
<dbReference type="Pfam" id="PF02042">
    <property type="entry name" value="RWP-RK"/>
    <property type="match status" value="1"/>
</dbReference>
<keyword evidence="4" id="KW-0238">DNA-binding</keyword>
<keyword evidence="2" id="KW-0805">Transcription regulation</keyword>
<reference evidence="9" key="3">
    <citation type="submission" date="2015-04" db="UniProtKB">
        <authorList>
            <consortium name="EnsemblPlants"/>
        </authorList>
    </citation>
    <scope>IDENTIFICATION</scope>
</reference>
<dbReference type="PROSITE" id="PS51519">
    <property type="entry name" value="RWP_RK"/>
    <property type="match status" value="1"/>
</dbReference>
<dbReference type="PANTHER" id="PTHR46373">
    <property type="entry name" value="PROTEIN RKD4"/>
    <property type="match status" value="1"/>
</dbReference>
<keyword evidence="10" id="KW-1185">Reference proteome</keyword>
<dbReference type="STRING" id="77586.A0A0D9V1Y1"/>
<dbReference type="PANTHER" id="PTHR46373:SF2">
    <property type="entry name" value="RWP-RK DOMAIN-CONTAINING PROTEIN"/>
    <property type="match status" value="1"/>
</dbReference>
<dbReference type="Gramene" id="LPERR01G16660.1">
    <property type="protein sequence ID" value="LPERR01G16660.1"/>
    <property type="gene ID" value="LPERR01G16660"/>
</dbReference>
<keyword evidence="6" id="KW-0539">Nucleus</keyword>
<feature type="region of interest" description="Disordered" evidence="7">
    <location>
        <begin position="227"/>
        <end position="264"/>
    </location>
</feature>
<evidence type="ECO:0000259" key="8">
    <source>
        <dbReference type="PROSITE" id="PS51519"/>
    </source>
</evidence>
<reference evidence="9 10" key="1">
    <citation type="submission" date="2012-08" db="EMBL/GenBank/DDBJ databases">
        <title>Oryza genome evolution.</title>
        <authorList>
            <person name="Wing R.A."/>
        </authorList>
    </citation>
    <scope>NUCLEOTIDE SEQUENCE</scope>
</reference>
<evidence type="ECO:0000256" key="3">
    <source>
        <dbReference type="ARBA" id="ARBA00023054"/>
    </source>
</evidence>
<feature type="compositionally biased region" description="Low complexity" evidence="7">
    <location>
        <begin position="228"/>
        <end position="237"/>
    </location>
</feature>
<evidence type="ECO:0000256" key="4">
    <source>
        <dbReference type="ARBA" id="ARBA00023125"/>
    </source>
</evidence>
<keyword evidence="5" id="KW-0804">Transcription</keyword>
<sequence length="438" mass="48182">MEMHECSYYGGIDDVDVDWFQPLASIPPLPYCSSWPPSPPFLLSEHDDILHAAGDHGAALPGIGGCSTADIVIKKEEDSPVDYQLPFPALPDADVHHHIYHPLHPDHFVPSPAAAGDGAAAAVGRHHDDDDDDLLMLPFCDIDLDAFAEDARDADVVVHDELKPSPPHHQINLDAANAQFDVDGVNQQHDAVDDDQDSLSMVVVEGYEMGALKHAAEQKPQLLPAAGTTETSTVSPLLLPPPRRVMRSRGRVGSSSAAAGGGNASTTRLDHIGFEELRRYFYMPITRAAREMNVGLTVLKKRCRELGVARWPHRKMKSLKSLILNVQEMGRKGMAAEAMRRELEGLEKCCALMEQDPAVELTERTKKLRQACFKENYKRRRAAAVDMMMLDHCFNDLATGADLDVHGYQQQLALPLPPPPPPRAPTAGNSRRIEFLGY</sequence>
<organism evidence="9 10">
    <name type="scientific">Leersia perrieri</name>
    <dbReference type="NCBI Taxonomy" id="77586"/>
    <lineage>
        <taxon>Eukaryota</taxon>
        <taxon>Viridiplantae</taxon>
        <taxon>Streptophyta</taxon>
        <taxon>Embryophyta</taxon>
        <taxon>Tracheophyta</taxon>
        <taxon>Spermatophyta</taxon>
        <taxon>Magnoliopsida</taxon>
        <taxon>Liliopsida</taxon>
        <taxon>Poales</taxon>
        <taxon>Poaceae</taxon>
        <taxon>BOP clade</taxon>
        <taxon>Oryzoideae</taxon>
        <taxon>Oryzeae</taxon>
        <taxon>Oryzinae</taxon>
        <taxon>Leersia</taxon>
    </lineage>
</organism>
<evidence type="ECO:0000313" key="10">
    <source>
        <dbReference type="Proteomes" id="UP000032180"/>
    </source>
</evidence>
<reference evidence="10" key="2">
    <citation type="submission" date="2013-12" db="EMBL/GenBank/DDBJ databases">
        <authorList>
            <person name="Yu Y."/>
            <person name="Lee S."/>
            <person name="de Baynast K."/>
            <person name="Wissotski M."/>
            <person name="Liu L."/>
            <person name="Talag J."/>
            <person name="Goicoechea J."/>
            <person name="Angelova A."/>
            <person name="Jetty R."/>
            <person name="Kudrna D."/>
            <person name="Golser W."/>
            <person name="Rivera L."/>
            <person name="Zhang J."/>
            <person name="Wing R."/>
        </authorList>
    </citation>
    <scope>NUCLEOTIDE SEQUENCE</scope>
</reference>
<keyword evidence="3" id="KW-0175">Coiled coil</keyword>
<dbReference type="Proteomes" id="UP000032180">
    <property type="component" value="Chromosome 1"/>
</dbReference>
<dbReference type="InterPro" id="IPR003035">
    <property type="entry name" value="RWP-RK_dom"/>
</dbReference>
<evidence type="ECO:0000256" key="5">
    <source>
        <dbReference type="ARBA" id="ARBA00023163"/>
    </source>
</evidence>
<dbReference type="eggNOG" id="ENOG502QSPQ">
    <property type="taxonomic scope" value="Eukaryota"/>
</dbReference>
<evidence type="ECO:0000256" key="7">
    <source>
        <dbReference type="SAM" id="MobiDB-lite"/>
    </source>
</evidence>
<accession>A0A0D9V1Y1</accession>
<evidence type="ECO:0000313" key="9">
    <source>
        <dbReference type="EnsemblPlants" id="LPERR01G16660.1"/>
    </source>
</evidence>
<comment type="function">
    <text evidence="1">Putative transcription factor.</text>
</comment>
<dbReference type="InterPro" id="IPR044607">
    <property type="entry name" value="RKD-like"/>
</dbReference>
<evidence type="ECO:0000256" key="2">
    <source>
        <dbReference type="ARBA" id="ARBA00023015"/>
    </source>
</evidence>
<dbReference type="AlphaFoldDB" id="A0A0D9V1Y1"/>
<dbReference type="EnsemblPlants" id="LPERR01G16660.1">
    <property type="protein sequence ID" value="LPERR01G16660.1"/>
    <property type="gene ID" value="LPERR01G16660"/>
</dbReference>
<protein>
    <recommendedName>
        <fullName evidence="8">RWP-RK domain-containing protein</fullName>
    </recommendedName>
</protein>
<dbReference type="HOGENOM" id="CLU_058120_0_0_1"/>
<proteinExistence type="predicted"/>
<feature type="domain" description="RWP-RK" evidence="8">
    <location>
        <begin position="254"/>
        <end position="339"/>
    </location>
</feature>
<evidence type="ECO:0000256" key="1">
    <source>
        <dbReference type="ARBA" id="ARBA00004049"/>
    </source>
</evidence>